<keyword evidence="5" id="KW-1185">Reference proteome</keyword>
<dbReference type="GO" id="GO:0043386">
    <property type="term" value="P:mycotoxin biosynthetic process"/>
    <property type="evidence" value="ECO:0007669"/>
    <property type="project" value="InterPro"/>
</dbReference>
<reference evidence="4 5" key="1">
    <citation type="journal article" date="2018" name="Evol. Lett.">
        <title>Horizontal gene cluster transfer increased hallucinogenic mushroom diversity.</title>
        <authorList>
            <person name="Reynolds H.T."/>
            <person name="Vijayakumar V."/>
            <person name="Gluck-Thaler E."/>
            <person name="Korotkin H.B."/>
            <person name="Matheny P.B."/>
            <person name="Slot J.C."/>
        </authorList>
    </citation>
    <scope>NUCLEOTIDE SEQUENCE [LARGE SCALE GENOMIC DNA]</scope>
    <source>
        <strain evidence="4 5">SRW20</strain>
    </source>
</reference>
<evidence type="ECO:0000313" key="4">
    <source>
        <dbReference type="EMBL" id="PPQ95334.1"/>
    </source>
</evidence>
<dbReference type="InParanoid" id="A0A409XX34"/>
<name>A0A409XX34_9AGAR</name>
<dbReference type="Proteomes" id="UP000284706">
    <property type="component" value="Unassembled WGS sequence"/>
</dbReference>
<evidence type="ECO:0000256" key="2">
    <source>
        <dbReference type="ARBA" id="ARBA00035112"/>
    </source>
</evidence>
<feature type="transmembrane region" description="Helical" evidence="3">
    <location>
        <begin position="51"/>
        <end position="71"/>
    </location>
</feature>
<evidence type="ECO:0008006" key="6">
    <source>
        <dbReference type="Google" id="ProtNLM"/>
    </source>
</evidence>
<sequence length="262" mass="30229">MKPGLMYHPTPQDSLEDIALLKSDSPEEDCCSTKACAKASVYVQQLRRLKLFIALESLVLAMIFGAGLVLFNNRASIIVDSAAPHFLYSPAQGAIKYETQVFHEGFGSDRSIYQQDPSPEVDIAWDDMYNFGMSKITKEEASNLVNYTYRLPGEEDHHVIQLDVFHQIHCLNMLRKALYPEYYRDMPGEHMDKSHWSHCIESIRQSLVCSADISPLVWQWIDRVQEVRIVGKIAHTCRNFEKIREWGLERQLPYELNFTGFH</sequence>
<keyword evidence="3" id="KW-0812">Transmembrane</keyword>
<dbReference type="PANTHER" id="PTHR33365">
    <property type="entry name" value="YALI0B05434P"/>
    <property type="match status" value="1"/>
</dbReference>
<dbReference type="EMBL" id="NHYE01001429">
    <property type="protein sequence ID" value="PPQ95334.1"/>
    <property type="molecule type" value="Genomic_DNA"/>
</dbReference>
<comment type="similarity">
    <text evidence="2">Belongs to the ustYa family.</text>
</comment>
<dbReference type="STRING" id="231916.A0A409XX34"/>
<accession>A0A409XX34</accession>
<dbReference type="AlphaFoldDB" id="A0A409XX34"/>
<evidence type="ECO:0000256" key="3">
    <source>
        <dbReference type="SAM" id="Phobius"/>
    </source>
</evidence>
<gene>
    <name evidence="4" type="ORF">CVT26_008179</name>
</gene>
<comment type="caution">
    <text evidence="4">The sequence shown here is derived from an EMBL/GenBank/DDBJ whole genome shotgun (WGS) entry which is preliminary data.</text>
</comment>
<organism evidence="4 5">
    <name type="scientific">Gymnopilus dilepis</name>
    <dbReference type="NCBI Taxonomy" id="231916"/>
    <lineage>
        <taxon>Eukaryota</taxon>
        <taxon>Fungi</taxon>
        <taxon>Dikarya</taxon>
        <taxon>Basidiomycota</taxon>
        <taxon>Agaricomycotina</taxon>
        <taxon>Agaricomycetes</taxon>
        <taxon>Agaricomycetidae</taxon>
        <taxon>Agaricales</taxon>
        <taxon>Agaricineae</taxon>
        <taxon>Hymenogastraceae</taxon>
        <taxon>Gymnopilus</taxon>
    </lineage>
</organism>
<dbReference type="InterPro" id="IPR021765">
    <property type="entry name" value="UstYa-like"/>
</dbReference>
<dbReference type="OrthoDB" id="3687641at2759"/>
<comment type="pathway">
    <text evidence="1">Mycotoxin biosynthesis.</text>
</comment>
<evidence type="ECO:0000313" key="5">
    <source>
        <dbReference type="Proteomes" id="UP000284706"/>
    </source>
</evidence>
<proteinExistence type="inferred from homology"/>
<dbReference type="PANTHER" id="PTHR33365:SF4">
    <property type="entry name" value="CYCLOCHLOROTINE BIOSYNTHESIS PROTEIN O"/>
    <property type="match status" value="1"/>
</dbReference>
<keyword evidence="3" id="KW-0472">Membrane</keyword>
<dbReference type="Pfam" id="PF11807">
    <property type="entry name" value="UstYa"/>
    <property type="match status" value="1"/>
</dbReference>
<evidence type="ECO:0000256" key="1">
    <source>
        <dbReference type="ARBA" id="ARBA00004685"/>
    </source>
</evidence>
<keyword evidence="3" id="KW-1133">Transmembrane helix</keyword>
<protein>
    <recommendedName>
        <fullName evidence="6">DUF3328 domain-containing protein</fullName>
    </recommendedName>
</protein>